<dbReference type="InterPro" id="IPR042177">
    <property type="entry name" value="Cell/Rod_1"/>
</dbReference>
<keyword evidence="7" id="KW-1133">Transmembrane helix</keyword>
<keyword evidence="6" id="KW-0175">Coiled coil</keyword>
<keyword evidence="10" id="KW-1185">Reference proteome</keyword>
<proteinExistence type="inferred from homology"/>
<protein>
    <recommendedName>
        <fullName evidence="2 5">Cell shape-determining protein MreC</fullName>
    </recommendedName>
    <alternativeName>
        <fullName evidence="4 5">Cell shape protein MreC</fullName>
    </alternativeName>
</protein>
<dbReference type="NCBIfam" id="TIGR00219">
    <property type="entry name" value="mreC"/>
    <property type="match status" value="1"/>
</dbReference>
<dbReference type="InterPro" id="IPR007221">
    <property type="entry name" value="MreC"/>
</dbReference>
<dbReference type="KEGG" id="bhc:JFL75_14605"/>
<dbReference type="Gene3D" id="2.40.10.340">
    <property type="entry name" value="Rod shape-determining protein MreC, domain 1"/>
    <property type="match status" value="1"/>
</dbReference>
<evidence type="ECO:0000313" key="9">
    <source>
        <dbReference type="EMBL" id="QQO08158.1"/>
    </source>
</evidence>
<evidence type="ECO:0000256" key="5">
    <source>
        <dbReference type="PIRNR" id="PIRNR038471"/>
    </source>
</evidence>
<evidence type="ECO:0000313" key="10">
    <source>
        <dbReference type="Proteomes" id="UP000595917"/>
    </source>
</evidence>
<dbReference type="Pfam" id="PF04085">
    <property type="entry name" value="MreC"/>
    <property type="match status" value="1"/>
</dbReference>
<dbReference type="PANTHER" id="PTHR34138:SF1">
    <property type="entry name" value="CELL SHAPE-DETERMINING PROTEIN MREC"/>
    <property type="match status" value="1"/>
</dbReference>
<comment type="similarity">
    <text evidence="1 5">Belongs to the MreC family.</text>
</comment>
<dbReference type="Proteomes" id="UP000595917">
    <property type="component" value="Chromosome"/>
</dbReference>
<feature type="coiled-coil region" evidence="6">
    <location>
        <begin position="74"/>
        <end position="111"/>
    </location>
</feature>
<accession>A0A7T7XL19</accession>
<evidence type="ECO:0000256" key="4">
    <source>
        <dbReference type="ARBA" id="ARBA00032089"/>
    </source>
</evidence>
<dbReference type="InterPro" id="IPR042175">
    <property type="entry name" value="Cell/Rod_MreC_2"/>
</dbReference>
<dbReference type="InterPro" id="IPR055342">
    <property type="entry name" value="MreC_beta-barrel_core"/>
</dbReference>
<name>A0A7T7XL19_9SPIR</name>
<keyword evidence="7" id="KW-0472">Membrane</keyword>
<dbReference type="AlphaFoldDB" id="A0A7T7XL19"/>
<keyword evidence="7" id="KW-0812">Transmembrane</keyword>
<sequence>MRIKEDRKQKKRFGKDAYVFIALSLISFSILLFSTRSFIASVRDAGLSAFSGIRGGIHSVSSFISRTVLSVQELATLRREYAELADRVTRYEQLERSSAEIRQENNRLREQLGFSNTIRYRHIPAELIGKDPDNLFSAFVINKGTRDGVAVDMPVIAFQNGTQALVGKVIQAGLMESLIMPLYDSNAYISGRLAESRYEGILEGQGTADLPLVMRFIRKRARDEISIGDIVVTSGLGGIYPQGITIGRVSRVIYQEYETSMGLELEPSIDFSRLEYIFVIGSEEER</sequence>
<dbReference type="Gene3D" id="2.40.10.350">
    <property type="entry name" value="Rod shape-determining protein MreC, domain 2"/>
    <property type="match status" value="1"/>
</dbReference>
<organism evidence="9 10">
    <name type="scientific">Breznakiella homolactica</name>
    <dbReference type="NCBI Taxonomy" id="2798577"/>
    <lineage>
        <taxon>Bacteria</taxon>
        <taxon>Pseudomonadati</taxon>
        <taxon>Spirochaetota</taxon>
        <taxon>Spirochaetia</taxon>
        <taxon>Spirochaetales</taxon>
        <taxon>Breznakiellaceae</taxon>
        <taxon>Breznakiella</taxon>
    </lineage>
</organism>
<evidence type="ECO:0000256" key="6">
    <source>
        <dbReference type="SAM" id="Coils"/>
    </source>
</evidence>
<gene>
    <name evidence="9" type="primary">mreC</name>
    <name evidence="9" type="ORF">JFL75_14605</name>
</gene>
<evidence type="ECO:0000256" key="7">
    <source>
        <dbReference type="SAM" id="Phobius"/>
    </source>
</evidence>
<evidence type="ECO:0000256" key="3">
    <source>
        <dbReference type="ARBA" id="ARBA00022960"/>
    </source>
</evidence>
<evidence type="ECO:0000256" key="1">
    <source>
        <dbReference type="ARBA" id="ARBA00009369"/>
    </source>
</evidence>
<evidence type="ECO:0000256" key="2">
    <source>
        <dbReference type="ARBA" id="ARBA00013855"/>
    </source>
</evidence>
<reference evidence="9" key="1">
    <citation type="submission" date="2021-01" db="EMBL/GenBank/DDBJ databases">
        <title>Description of Breznakiella homolactica.</title>
        <authorList>
            <person name="Song Y."/>
            <person name="Brune A."/>
        </authorList>
    </citation>
    <scope>NUCLEOTIDE SEQUENCE</scope>
    <source>
        <strain evidence="9">RmG30</strain>
    </source>
</reference>
<feature type="domain" description="Rod shape-determining protein MreC beta-barrel core" evidence="8">
    <location>
        <begin position="128"/>
        <end position="280"/>
    </location>
</feature>
<evidence type="ECO:0000259" key="8">
    <source>
        <dbReference type="Pfam" id="PF04085"/>
    </source>
</evidence>
<comment type="function">
    <text evidence="5">Involved in formation and maintenance of cell shape.</text>
</comment>
<dbReference type="EMBL" id="CP067089">
    <property type="protein sequence ID" value="QQO08158.1"/>
    <property type="molecule type" value="Genomic_DNA"/>
</dbReference>
<dbReference type="PIRSF" id="PIRSF038471">
    <property type="entry name" value="MreC"/>
    <property type="match status" value="1"/>
</dbReference>
<dbReference type="PANTHER" id="PTHR34138">
    <property type="entry name" value="CELL SHAPE-DETERMINING PROTEIN MREC"/>
    <property type="match status" value="1"/>
</dbReference>
<dbReference type="RefSeq" id="WP_215625464.1">
    <property type="nucleotide sequence ID" value="NZ_CP067089.2"/>
</dbReference>
<dbReference type="GO" id="GO:0005886">
    <property type="term" value="C:plasma membrane"/>
    <property type="evidence" value="ECO:0007669"/>
    <property type="project" value="TreeGrafter"/>
</dbReference>
<dbReference type="GO" id="GO:0008360">
    <property type="term" value="P:regulation of cell shape"/>
    <property type="evidence" value="ECO:0007669"/>
    <property type="project" value="UniProtKB-KW"/>
</dbReference>
<feature type="transmembrane region" description="Helical" evidence="7">
    <location>
        <begin position="20"/>
        <end position="39"/>
    </location>
</feature>
<keyword evidence="3 5" id="KW-0133">Cell shape</keyword>